<organism evidence="1 2">
    <name type="scientific">Nocardioides kongjuensis</name>
    <dbReference type="NCBI Taxonomy" id="349522"/>
    <lineage>
        <taxon>Bacteria</taxon>
        <taxon>Bacillati</taxon>
        <taxon>Actinomycetota</taxon>
        <taxon>Actinomycetes</taxon>
        <taxon>Propionibacteriales</taxon>
        <taxon>Nocardioidaceae</taxon>
        <taxon>Nocardioides</taxon>
    </lineage>
</organism>
<dbReference type="RefSeq" id="WP_179728993.1">
    <property type="nucleotide sequence ID" value="NZ_BAABEF010000001.1"/>
</dbReference>
<dbReference type="InterPro" id="IPR000801">
    <property type="entry name" value="Esterase-like"/>
</dbReference>
<comment type="caution">
    <text evidence="1">The sequence shown here is derived from an EMBL/GenBank/DDBJ whole genome shotgun (WGS) entry which is preliminary data.</text>
</comment>
<gene>
    <name evidence="1" type="ORF">BJ958_004420</name>
</gene>
<dbReference type="InterPro" id="IPR050583">
    <property type="entry name" value="Mycobacterial_A85_antigen"/>
</dbReference>
<sequence length="283" mass="29806">MTRAGDRRLSRRGLLVAGGGAVTLGAAGAAYRYRTDDGPDGPVPDVTGVAVTSGSFVSQARRGARCGWSVATPGEDLPVVVVLHGRRNDHRSAFARSYLALDRFLAAGLADAMPAVAIASVDGGDTYWHRRRSGEDAGAMVVDEFLPLLAERGLDTSRVALLGWSMGGFGALHLVPALEGVLKGVGVMSPALWHRYADTSPGSYDDAADFGRVTIFGREDTLAGVPLRVDCGKGDPFYPATRDLVADLTTRPAGGFGRGGHDVGYWRRVVPGQLRFLARALSA</sequence>
<dbReference type="EMBL" id="JACCBF010000001">
    <property type="protein sequence ID" value="NYD32874.1"/>
    <property type="molecule type" value="Genomic_DNA"/>
</dbReference>
<accession>A0A852RYE8</accession>
<keyword evidence="2" id="KW-1185">Reference proteome</keyword>
<dbReference type="SUPFAM" id="SSF53474">
    <property type="entry name" value="alpha/beta-Hydrolases"/>
    <property type="match status" value="1"/>
</dbReference>
<protein>
    <submittedName>
        <fullName evidence="1">S-formylglutathione hydrolase FrmB</fullName>
    </submittedName>
</protein>
<reference evidence="1 2" key="1">
    <citation type="submission" date="2020-07" db="EMBL/GenBank/DDBJ databases">
        <title>Sequencing the genomes of 1000 actinobacteria strains.</title>
        <authorList>
            <person name="Klenk H.-P."/>
        </authorList>
    </citation>
    <scope>NUCLEOTIDE SEQUENCE [LARGE SCALE GENOMIC DNA]</scope>
    <source>
        <strain evidence="1 2">DSM 19082</strain>
    </source>
</reference>
<dbReference type="GO" id="GO:0016747">
    <property type="term" value="F:acyltransferase activity, transferring groups other than amino-acyl groups"/>
    <property type="evidence" value="ECO:0007669"/>
    <property type="project" value="TreeGrafter"/>
</dbReference>
<dbReference type="Pfam" id="PF00756">
    <property type="entry name" value="Esterase"/>
    <property type="match status" value="1"/>
</dbReference>
<dbReference type="Gene3D" id="3.40.50.1820">
    <property type="entry name" value="alpha/beta hydrolase"/>
    <property type="match status" value="1"/>
</dbReference>
<dbReference type="PANTHER" id="PTHR48098:SF1">
    <property type="entry name" value="DIACYLGLYCEROL ACYLTRANSFERASE_MYCOLYLTRANSFERASE AG85A"/>
    <property type="match status" value="1"/>
</dbReference>
<dbReference type="GO" id="GO:0016787">
    <property type="term" value="F:hydrolase activity"/>
    <property type="evidence" value="ECO:0007669"/>
    <property type="project" value="UniProtKB-KW"/>
</dbReference>
<proteinExistence type="predicted"/>
<dbReference type="InterPro" id="IPR029058">
    <property type="entry name" value="AB_hydrolase_fold"/>
</dbReference>
<keyword evidence="1" id="KW-0378">Hydrolase</keyword>
<name>A0A852RYE8_9ACTN</name>
<evidence type="ECO:0000313" key="1">
    <source>
        <dbReference type="EMBL" id="NYD32874.1"/>
    </source>
</evidence>
<dbReference type="Proteomes" id="UP000582231">
    <property type="component" value="Unassembled WGS sequence"/>
</dbReference>
<dbReference type="AlphaFoldDB" id="A0A852RYE8"/>
<evidence type="ECO:0000313" key="2">
    <source>
        <dbReference type="Proteomes" id="UP000582231"/>
    </source>
</evidence>
<dbReference type="PANTHER" id="PTHR48098">
    <property type="entry name" value="ENTEROCHELIN ESTERASE-RELATED"/>
    <property type="match status" value="1"/>
</dbReference>